<evidence type="ECO:0000256" key="2">
    <source>
        <dbReference type="SAM" id="MobiDB-lite"/>
    </source>
</evidence>
<reference evidence="5" key="1">
    <citation type="journal article" date="2018" name="Nat. Microbiol.">
        <title>Leveraging single-cell genomics to expand the fungal tree of life.</title>
        <authorList>
            <person name="Ahrendt S.R."/>
            <person name="Quandt C.A."/>
            <person name="Ciobanu D."/>
            <person name="Clum A."/>
            <person name="Salamov A."/>
            <person name="Andreopoulos B."/>
            <person name="Cheng J.F."/>
            <person name="Woyke T."/>
            <person name="Pelin A."/>
            <person name="Henrissat B."/>
            <person name="Reynolds N.K."/>
            <person name="Benny G.L."/>
            <person name="Smith M.E."/>
            <person name="James T.Y."/>
            <person name="Grigoriev I.V."/>
        </authorList>
    </citation>
    <scope>NUCLEOTIDE SEQUENCE [LARGE SCALE GENOMIC DNA]</scope>
    <source>
        <strain evidence="5">ATCC 52028</strain>
    </source>
</reference>
<feature type="region of interest" description="Disordered" evidence="2">
    <location>
        <begin position="1"/>
        <end position="43"/>
    </location>
</feature>
<dbReference type="EMBL" id="ML014193">
    <property type="protein sequence ID" value="RKP00917.1"/>
    <property type="molecule type" value="Genomic_DNA"/>
</dbReference>
<feature type="domain" description="PH" evidence="3">
    <location>
        <begin position="126"/>
        <end position="235"/>
    </location>
</feature>
<sequence length="237" mass="26373">MQSLHSHAASEVTPKRVPLRSESESEPSGMVPGSQSNLATASRASSTDALSIAGSTMLDRADAEANRLRLSENRRINQEVTRRVSARYSQYLTQRQAQTEALQALEEEVRRQIADLQAKLRHVEGGPLLEGFVHELSARGFWRRHWFTIRGNRLFLTPEALIAQDVSPSATQRQHAVQRAIPLANTVVDMCQPEMCGVRHSFYMQASTGGEPRVFYAESSSEMQHIMAGMRKGAKGE</sequence>
<keyword evidence="1" id="KW-0175">Coiled coil</keyword>
<gene>
    <name evidence="4" type="ORF">CXG81DRAFT_19228</name>
</gene>
<evidence type="ECO:0000259" key="3">
    <source>
        <dbReference type="PROSITE" id="PS50003"/>
    </source>
</evidence>
<feature type="compositionally biased region" description="Polar residues" evidence="2">
    <location>
        <begin position="33"/>
        <end position="43"/>
    </location>
</feature>
<keyword evidence="5" id="KW-1185">Reference proteome</keyword>
<accession>A0A4P9X6T3</accession>
<dbReference type="Gene3D" id="2.30.29.30">
    <property type="entry name" value="Pleckstrin-homology domain (PH domain)/Phosphotyrosine-binding domain (PTB)"/>
    <property type="match status" value="1"/>
</dbReference>
<dbReference type="SMART" id="SM00233">
    <property type="entry name" value="PH"/>
    <property type="match status" value="1"/>
</dbReference>
<dbReference type="CDD" id="cd00821">
    <property type="entry name" value="PH"/>
    <property type="match status" value="1"/>
</dbReference>
<name>A0A4P9X6T3_9FUNG</name>
<organism evidence="4 5">
    <name type="scientific">Caulochytrium protostelioides</name>
    <dbReference type="NCBI Taxonomy" id="1555241"/>
    <lineage>
        <taxon>Eukaryota</taxon>
        <taxon>Fungi</taxon>
        <taxon>Fungi incertae sedis</taxon>
        <taxon>Chytridiomycota</taxon>
        <taxon>Chytridiomycota incertae sedis</taxon>
        <taxon>Chytridiomycetes</taxon>
        <taxon>Caulochytriales</taxon>
        <taxon>Caulochytriaceae</taxon>
        <taxon>Caulochytrium</taxon>
    </lineage>
</organism>
<dbReference type="AlphaFoldDB" id="A0A4P9X6T3"/>
<dbReference type="Proteomes" id="UP000274922">
    <property type="component" value="Unassembled WGS sequence"/>
</dbReference>
<evidence type="ECO:0000313" key="5">
    <source>
        <dbReference type="Proteomes" id="UP000274922"/>
    </source>
</evidence>
<dbReference type="SUPFAM" id="SSF50729">
    <property type="entry name" value="PH domain-like"/>
    <property type="match status" value="1"/>
</dbReference>
<proteinExistence type="predicted"/>
<evidence type="ECO:0000256" key="1">
    <source>
        <dbReference type="SAM" id="Coils"/>
    </source>
</evidence>
<evidence type="ECO:0000313" key="4">
    <source>
        <dbReference type="EMBL" id="RKP00917.1"/>
    </source>
</evidence>
<dbReference type="InterPro" id="IPR001849">
    <property type="entry name" value="PH_domain"/>
</dbReference>
<dbReference type="PROSITE" id="PS50003">
    <property type="entry name" value="PH_DOMAIN"/>
    <property type="match status" value="1"/>
</dbReference>
<feature type="coiled-coil region" evidence="1">
    <location>
        <begin position="88"/>
        <end position="122"/>
    </location>
</feature>
<protein>
    <recommendedName>
        <fullName evidence="3">PH domain-containing protein</fullName>
    </recommendedName>
</protein>
<dbReference type="InterPro" id="IPR011993">
    <property type="entry name" value="PH-like_dom_sf"/>
</dbReference>
<dbReference type="Pfam" id="PF00169">
    <property type="entry name" value="PH"/>
    <property type="match status" value="1"/>
</dbReference>